<comment type="similarity">
    <text evidence="10 11">Belongs to the universal ribosomal protein uS14 family. Zinc-binding uS14 subfamily.</text>
</comment>
<keyword evidence="6 11" id="KW-0689">Ribosomal protein</keyword>
<dbReference type="Pfam" id="PF00253">
    <property type="entry name" value="Ribosomal_S14"/>
    <property type="match status" value="1"/>
</dbReference>
<dbReference type="NCBIfam" id="NF005974">
    <property type="entry name" value="PRK08061.1"/>
    <property type="match status" value="1"/>
</dbReference>
<dbReference type="GO" id="GO:0015935">
    <property type="term" value="C:small ribosomal subunit"/>
    <property type="evidence" value="ECO:0007669"/>
    <property type="project" value="TreeGrafter"/>
</dbReference>
<comment type="caution">
    <text evidence="12">The sequence shown here is derived from an EMBL/GenBank/DDBJ whole genome shotgun (WGS) entry which is preliminary data.</text>
</comment>
<keyword evidence="4 11" id="KW-0862">Zinc</keyword>
<evidence type="ECO:0000256" key="8">
    <source>
        <dbReference type="ARBA" id="ARBA00035167"/>
    </source>
</evidence>
<dbReference type="PANTHER" id="PTHR19836">
    <property type="entry name" value="30S RIBOSOMAL PROTEIN S14"/>
    <property type="match status" value="1"/>
</dbReference>
<evidence type="ECO:0000313" key="13">
    <source>
        <dbReference type="Proteomes" id="UP000230052"/>
    </source>
</evidence>
<feature type="binding site" evidence="11">
    <location>
        <position position="24"/>
    </location>
    <ligand>
        <name>Zn(2+)</name>
        <dbReference type="ChEBI" id="CHEBI:29105"/>
    </ligand>
</feature>
<comment type="cofactor">
    <cofactor evidence="11">
        <name>Zn(2+)</name>
        <dbReference type="ChEBI" id="CHEBI:29105"/>
    </cofactor>
    <text evidence="11">Binds 1 zinc ion per subunit.</text>
</comment>
<dbReference type="InterPro" id="IPR001209">
    <property type="entry name" value="Ribosomal_uS14"/>
</dbReference>
<evidence type="ECO:0000256" key="10">
    <source>
        <dbReference type="ARBA" id="ARBA00060857"/>
    </source>
</evidence>
<dbReference type="GO" id="GO:0008270">
    <property type="term" value="F:zinc ion binding"/>
    <property type="evidence" value="ECO:0007669"/>
    <property type="project" value="UniProtKB-UniRule"/>
</dbReference>
<dbReference type="FunFam" id="4.10.830.10:FF:000001">
    <property type="entry name" value="30S ribosomal protein S14 type Z"/>
    <property type="match status" value="1"/>
</dbReference>
<evidence type="ECO:0000313" key="12">
    <source>
        <dbReference type="EMBL" id="PIU42388.1"/>
    </source>
</evidence>
<evidence type="ECO:0000256" key="6">
    <source>
        <dbReference type="ARBA" id="ARBA00022980"/>
    </source>
</evidence>
<proteinExistence type="inferred from homology"/>
<evidence type="ECO:0000256" key="4">
    <source>
        <dbReference type="ARBA" id="ARBA00022833"/>
    </source>
</evidence>
<dbReference type="SUPFAM" id="SSF57716">
    <property type="entry name" value="Glucocorticoid receptor-like (DNA-binding domain)"/>
    <property type="match status" value="1"/>
</dbReference>
<feature type="binding site" evidence="11">
    <location>
        <position position="43"/>
    </location>
    <ligand>
        <name>Zn(2+)</name>
        <dbReference type="ChEBI" id="CHEBI:29105"/>
    </ligand>
</feature>
<dbReference type="GO" id="GO:0003735">
    <property type="term" value="F:structural constituent of ribosome"/>
    <property type="evidence" value="ECO:0007669"/>
    <property type="project" value="InterPro"/>
</dbReference>
<dbReference type="GO" id="GO:0005737">
    <property type="term" value="C:cytoplasm"/>
    <property type="evidence" value="ECO:0007669"/>
    <property type="project" value="UniProtKB-ARBA"/>
</dbReference>
<comment type="function">
    <text evidence="1 11">Binds 16S rRNA, required for the assembly of 30S particles and may also be responsible for determining the conformation of the 16S rRNA at the A site.</text>
</comment>
<dbReference type="HAMAP" id="MF_01364_B">
    <property type="entry name" value="Ribosomal_uS14_2_B"/>
    <property type="match status" value="1"/>
</dbReference>
<keyword evidence="3 11" id="KW-0699">rRNA-binding</keyword>
<evidence type="ECO:0000256" key="5">
    <source>
        <dbReference type="ARBA" id="ARBA00022884"/>
    </source>
</evidence>
<sequence length="61" mass="7264">MAKTCLIVKQRRTPKFKVRKYNRCQLCGRPRGYMRKFNICRICFRELALKGEIPGITKASW</sequence>
<organism evidence="12 13">
    <name type="scientific">Candidatus Aquitaenariimonas noxiae</name>
    <dbReference type="NCBI Taxonomy" id="1974741"/>
    <lineage>
        <taxon>Bacteria</taxon>
        <taxon>Pseudomonadati</taxon>
        <taxon>Candidatus Omnitrophota</taxon>
        <taxon>Candidatus Aquitaenariimonas</taxon>
    </lineage>
</organism>
<dbReference type="PANTHER" id="PTHR19836:SF19">
    <property type="entry name" value="SMALL RIBOSOMAL SUBUNIT PROTEIN US14M"/>
    <property type="match status" value="1"/>
</dbReference>
<evidence type="ECO:0000256" key="11">
    <source>
        <dbReference type="HAMAP-Rule" id="MF_01364"/>
    </source>
</evidence>
<evidence type="ECO:0000256" key="1">
    <source>
        <dbReference type="ARBA" id="ARBA00003686"/>
    </source>
</evidence>
<evidence type="ECO:0000256" key="9">
    <source>
        <dbReference type="ARBA" id="ARBA00047110"/>
    </source>
</evidence>
<evidence type="ECO:0000256" key="7">
    <source>
        <dbReference type="ARBA" id="ARBA00023274"/>
    </source>
</evidence>
<dbReference type="PROSITE" id="PS00527">
    <property type="entry name" value="RIBOSOMAL_S14"/>
    <property type="match status" value="1"/>
</dbReference>
<reference evidence="12 13" key="1">
    <citation type="submission" date="2017-09" db="EMBL/GenBank/DDBJ databases">
        <title>Depth-based differentiation of microbial function through sediment-hosted aquifers and enrichment of novel symbionts in the deep terrestrial subsurface.</title>
        <authorList>
            <person name="Probst A.J."/>
            <person name="Ladd B."/>
            <person name="Jarett J.K."/>
            <person name="Geller-Mcgrath D.E."/>
            <person name="Sieber C.M."/>
            <person name="Emerson J.B."/>
            <person name="Anantharaman K."/>
            <person name="Thomas B.C."/>
            <person name="Malmstrom R."/>
            <person name="Stieglmeier M."/>
            <person name="Klingl A."/>
            <person name="Woyke T."/>
            <person name="Ryan C.M."/>
            <person name="Banfield J.F."/>
        </authorList>
    </citation>
    <scope>NUCLEOTIDE SEQUENCE [LARGE SCALE GENOMIC DNA]</scope>
    <source>
        <strain evidence="12">CG07_land_8_20_14_0_80_42_15</strain>
    </source>
</reference>
<dbReference type="InterPro" id="IPR018271">
    <property type="entry name" value="Ribosomal_uS14_CS"/>
</dbReference>
<dbReference type="InterPro" id="IPR023053">
    <property type="entry name" value="Ribosomal_uS14_bact"/>
</dbReference>
<comment type="subunit">
    <text evidence="9 11">Part of the 30S ribosomal subunit. Contacts proteins S3 and S10.</text>
</comment>
<dbReference type="AlphaFoldDB" id="A0A2J0KV72"/>
<dbReference type="GO" id="GO:0019843">
    <property type="term" value="F:rRNA binding"/>
    <property type="evidence" value="ECO:0007669"/>
    <property type="project" value="UniProtKB-UniRule"/>
</dbReference>
<evidence type="ECO:0000256" key="2">
    <source>
        <dbReference type="ARBA" id="ARBA00022723"/>
    </source>
</evidence>
<dbReference type="InterPro" id="IPR043140">
    <property type="entry name" value="Ribosomal_uS14_sf"/>
</dbReference>
<protein>
    <recommendedName>
        <fullName evidence="8 11">Small ribosomal subunit protein uS14</fullName>
    </recommendedName>
</protein>
<feature type="binding site" evidence="11">
    <location>
        <position position="27"/>
    </location>
    <ligand>
        <name>Zn(2+)</name>
        <dbReference type="ChEBI" id="CHEBI:29105"/>
    </ligand>
</feature>
<accession>A0A2J0KV72</accession>
<gene>
    <name evidence="11" type="primary">rpsZ</name>
    <name evidence="11" type="synonym">rpsN</name>
    <name evidence="12" type="ORF">COS99_00580</name>
</gene>
<keyword evidence="2 11" id="KW-0479">Metal-binding</keyword>
<keyword evidence="7 11" id="KW-0687">Ribonucleoprotein</keyword>
<feature type="binding site" evidence="11">
    <location>
        <position position="40"/>
    </location>
    <ligand>
        <name>Zn(2+)</name>
        <dbReference type="ChEBI" id="CHEBI:29105"/>
    </ligand>
</feature>
<keyword evidence="5 11" id="KW-0694">RNA-binding</keyword>
<dbReference type="Gene3D" id="4.10.830.10">
    <property type="entry name" value="30s Ribosomal Protein S14, Chain N"/>
    <property type="match status" value="1"/>
</dbReference>
<dbReference type="GO" id="GO:0006412">
    <property type="term" value="P:translation"/>
    <property type="evidence" value="ECO:0007669"/>
    <property type="project" value="UniProtKB-UniRule"/>
</dbReference>
<evidence type="ECO:0000256" key="3">
    <source>
        <dbReference type="ARBA" id="ARBA00022730"/>
    </source>
</evidence>
<name>A0A2J0KV72_9BACT</name>
<dbReference type="EMBL" id="PEWV01000008">
    <property type="protein sequence ID" value="PIU42388.1"/>
    <property type="molecule type" value="Genomic_DNA"/>
</dbReference>
<dbReference type="Proteomes" id="UP000230052">
    <property type="component" value="Unassembled WGS sequence"/>
</dbReference>